<accession>A0A127QCX0</accession>
<name>A0A127QCX0_9BURK</name>
<keyword evidence="3" id="KW-1185">Reference proteome</keyword>
<proteinExistence type="predicted"/>
<evidence type="ECO:0000313" key="2">
    <source>
        <dbReference type="EMBL" id="AMP07923.1"/>
    </source>
</evidence>
<sequence length="58" mass="6484">MTTNFRHIGNIAMIAAALLLAGCDTMDSTQKTAPADATRALPRRQPQSHRNRHHHQPR</sequence>
<evidence type="ECO:0000313" key="3">
    <source>
        <dbReference type="Proteomes" id="UP000071778"/>
    </source>
</evidence>
<gene>
    <name evidence="2" type="ORF">CAter282_0099</name>
</gene>
<protein>
    <submittedName>
        <fullName evidence="2">Putative lipoprotein</fullName>
    </submittedName>
</protein>
<feature type="region of interest" description="Disordered" evidence="1">
    <location>
        <begin position="28"/>
        <end position="58"/>
    </location>
</feature>
<dbReference type="EMBL" id="CP013235">
    <property type="protein sequence ID" value="AMP07923.1"/>
    <property type="molecule type" value="Genomic_DNA"/>
</dbReference>
<dbReference type="PROSITE" id="PS51257">
    <property type="entry name" value="PROKAR_LIPOPROTEIN"/>
    <property type="match status" value="1"/>
</dbReference>
<dbReference type="PATRIC" id="fig|279058.18.peg.103"/>
<feature type="compositionally biased region" description="Basic residues" evidence="1">
    <location>
        <begin position="46"/>
        <end position="58"/>
    </location>
</feature>
<dbReference type="Proteomes" id="UP000071778">
    <property type="component" value="Chromosome"/>
</dbReference>
<reference evidence="2 3" key="1">
    <citation type="submission" date="2015-11" db="EMBL/GenBank/DDBJ databases">
        <title>Exploring the genomic traits of fungus-feeding bacterial genus Collimonas.</title>
        <authorList>
            <person name="Song C."/>
            <person name="Schmidt R."/>
            <person name="de Jager V."/>
            <person name="Krzyzanowska D."/>
            <person name="Jongedijk E."/>
            <person name="Cankar K."/>
            <person name="Beekwilder J."/>
            <person name="van Veen A."/>
            <person name="de Boer W."/>
            <person name="van Veen J.A."/>
            <person name="Garbeva P."/>
        </authorList>
    </citation>
    <scope>NUCLEOTIDE SEQUENCE [LARGE SCALE GENOMIC DNA]</scope>
    <source>
        <strain evidence="2 3">Ter282</strain>
    </source>
</reference>
<dbReference type="AlphaFoldDB" id="A0A127QCX0"/>
<organism evidence="2 3">
    <name type="scientific">Collimonas arenae</name>
    <dbReference type="NCBI Taxonomy" id="279058"/>
    <lineage>
        <taxon>Bacteria</taxon>
        <taxon>Pseudomonadati</taxon>
        <taxon>Pseudomonadota</taxon>
        <taxon>Betaproteobacteria</taxon>
        <taxon>Burkholderiales</taxon>
        <taxon>Oxalobacteraceae</taxon>
        <taxon>Collimonas</taxon>
    </lineage>
</organism>
<dbReference type="RefSeq" id="WP_156477024.1">
    <property type="nucleotide sequence ID" value="NZ_CP013235.1"/>
</dbReference>
<keyword evidence="2" id="KW-0449">Lipoprotein</keyword>
<evidence type="ECO:0000256" key="1">
    <source>
        <dbReference type="SAM" id="MobiDB-lite"/>
    </source>
</evidence>